<organism evidence="6 7">
    <name type="scientific">Araneus ventricosus</name>
    <name type="common">Orbweaver spider</name>
    <name type="synonym">Epeira ventricosa</name>
    <dbReference type="NCBI Taxonomy" id="182803"/>
    <lineage>
        <taxon>Eukaryota</taxon>
        <taxon>Metazoa</taxon>
        <taxon>Ecdysozoa</taxon>
        <taxon>Arthropoda</taxon>
        <taxon>Chelicerata</taxon>
        <taxon>Arachnida</taxon>
        <taxon>Araneae</taxon>
        <taxon>Araneomorphae</taxon>
        <taxon>Entelegynae</taxon>
        <taxon>Araneoidea</taxon>
        <taxon>Araneidae</taxon>
        <taxon>Araneus</taxon>
    </lineage>
</organism>
<name>A0A4Y2TSK2_ARAVE</name>
<evidence type="ECO:0000256" key="2">
    <source>
        <dbReference type="ARBA" id="ARBA00022833"/>
    </source>
</evidence>
<reference evidence="6 7" key="1">
    <citation type="journal article" date="2019" name="Sci. Rep.">
        <title>Orb-weaving spider Araneus ventricosus genome elucidates the spidroin gene catalogue.</title>
        <authorList>
            <person name="Kono N."/>
            <person name="Nakamura H."/>
            <person name="Ohtoshi R."/>
            <person name="Moran D.A.P."/>
            <person name="Shinohara A."/>
            <person name="Yoshida Y."/>
            <person name="Fujiwara M."/>
            <person name="Mori M."/>
            <person name="Tomita M."/>
            <person name="Arakawa K."/>
        </authorList>
    </citation>
    <scope>NUCLEOTIDE SEQUENCE [LARGE SCALE GENOMIC DNA]</scope>
</reference>
<comment type="caution">
    <text evidence="6">The sequence shown here is derived from an EMBL/GenBank/DDBJ whole genome shotgun (WGS) entry which is preliminary data.</text>
</comment>
<keyword evidence="7" id="KW-1185">Reference proteome</keyword>
<evidence type="ECO:0000256" key="3">
    <source>
        <dbReference type="PROSITE-ProRule" id="PRU00175"/>
    </source>
</evidence>
<feature type="domain" description="RING-type" evidence="5">
    <location>
        <begin position="19"/>
        <end position="55"/>
    </location>
</feature>
<dbReference type="Pfam" id="PF13923">
    <property type="entry name" value="zf-C3HC4_2"/>
    <property type="match status" value="1"/>
</dbReference>
<dbReference type="GO" id="GO:0008270">
    <property type="term" value="F:zinc ion binding"/>
    <property type="evidence" value="ECO:0007669"/>
    <property type="project" value="UniProtKB-KW"/>
</dbReference>
<dbReference type="PANTHER" id="PTHR14134">
    <property type="entry name" value="E3 UBIQUITIN-PROTEIN LIGASE RAD18"/>
    <property type="match status" value="1"/>
</dbReference>
<dbReference type="InterPro" id="IPR013083">
    <property type="entry name" value="Znf_RING/FYVE/PHD"/>
</dbReference>
<dbReference type="GO" id="GO:0006301">
    <property type="term" value="P:DNA damage tolerance"/>
    <property type="evidence" value="ECO:0007669"/>
    <property type="project" value="InterPro"/>
</dbReference>
<dbReference type="PROSITE" id="PS50089">
    <property type="entry name" value="ZF_RING_2"/>
    <property type="match status" value="1"/>
</dbReference>
<evidence type="ECO:0000313" key="7">
    <source>
        <dbReference type="Proteomes" id="UP000499080"/>
    </source>
</evidence>
<dbReference type="EMBL" id="BGPR01030848">
    <property type="protein sequence ID" value="GBO03613.1"/>
    <property type="molecule type" value="Genomic_DNA"/>
</dbReference>
<keyword evidence="1 3" id="KW-0479">Metal-binding</keyword>
<dbReference type="GO" id="GO:0061630">
    <property type="term" value="F:ubiquitin protein ligase activity"/>
    <property type="evidence" value="ECO:0007669"/>
    <property type="project" value="InterPro"/>
</dbReference>
<sequence>MSAADVLSAVKSLEDALKCTICNGLLNDPLLIVKCGHTTCKQCFTNSDMACPVCRVPINSRDSLEDKQLVELLGHLKKLKSFLPSENGDEANEVLDEAIVKSSAKNGPLTSTPKVKRTKSLSKKPSVPSQNKEKSIQETPASQLVKTPVSASGRSRKFGNRKSGSVSSPNTSAQSPMGNINKKNHKGETQLQVAVIKVSFVIFCTKHLYFDASLEI</sequence>
<evidence type="ECO:0000259" key="5">
    <source>
        <dbReference type="PROSITE" id="PS50089"/>
    </source>
</evidence>
<dbReference type="Proteomes" id="UP000499080">
    <property type="component" value="Unassembled WGS sequence"/>
</dbReference>
<evidence type="ECO:0000313" key="6">
    <source>
        <dbReference type="EMBL" id="GBO03613.1"/>
    </source>
</evidence>
<evidence type="ECO:0000256" key="1">
    <source>
        <dbReference type="ARBA" id="ARBA00022771"/>
    </source>
</evidence>
<feature type="compositionally biased region" description="Polar residues" evidence="4">
    <location>
        <begin position="137"/>
        <end position="153"/>
    </location>
</feature>
<dbReference type="GO" id="GO:0003697">
    <property type="term" value="F:single-stranded DNA binding"/>
    <property type="evidence" value="ECO:0007669"/>
    <property type="project" value="InterPro"/>
</dbReference>
<dbReference type="SMART" id="SM00184">
    <property type="entry name" value="RING"/>
    <property type="match status" value="1"/>
</dbReference>
<keyword evidence="1 3" id="KW-0863">Zinc-finger</keyword>
<proteinExistence type="predicted"/>
<dbReference type="OrthoDB" id="2384350at2759"/>
<dbReference type="InterPro" id="IPR039577">
    <property type="entry name" value="Rad18"/>
</dbReference>
<feature type="region of interest" description="Disordered" evidence="4">
    <location>
        <begin position="105"/>
        <end position="184"/>
    </location>
</feature>
<dbReference type="InterPro" id="IPR001841">
    <property type="entry name" value="Znf_RING"/>
</dbReference>
<dbReference type="AlphaFoldDB" id="A0A4Y2TSK2"/>
<evidence type="ECO:0000256" key="4">
    <source>
        <dbReference type="SAM" id="MobiDB-lite"/>
    </source>
</evidence>
<protein>
    <recommendedName>
        <fullName evidence="5">RING-type domain-containing protein</fullName>
    </recommendedName>
</protein>
<keyword evidence="2" id="KW-0862">Zinc</keyword>
<feature type="compositionally biased region" description="Polar residues" evidence="4">
    <location>
        <begin position="162"/>
        <end position="178"/>
    </location>
</feature>
<dbReference type="Gene3D" id="3.30.40.10">
    <property type="entry name" value="Zinc/RING finger domain, C3HC4 (zinc finger)"/>
    <property type="match status" value="1"/>
</dbReference>
<dbReference type="GO" id="GO:0006513">
    <property type="term" value="P:protein monoubiquitination"/>
    <property type="evidence" value="ECO:0007669"/>
    <property type="project" value="InterPro"/>
</dbReference>
<accession>A0A4Y2TSK2</accession>
<dbReference type="SUPFAM" id="SSF57850">
    <property type="entry name" value="RING/U-box"/>
    <property type="match status" value="1"/>
</dbReference>
<gene>
    <name evidence="6" type="ORF">AVEN_18675_1</name>
</gene>